<proteinExistence type="predicted"/>
<sequence length="89" mass="10050">MTSEDSLNKRSESSLGSKNSERYQTALMDQNKTVQALQAQLAELQRNLAAQSKMIVNLFANHHHNPPNSDQSGHKSSEWLLSYTQRHGQ</sequence>
<dbReference type="Proteomes" id="UP000235392">
    <property type="component" value="Unassembled WGS sequence"/>
</dbReference>
<name>A0A2N5U2Y7_9BASI</name>
<comment type="caution">
    <text evidence="2">The sequence shown here is derived from an EMBL/GenBank/DDBJ whole genome shotgun (WGS) entry which is preliminary data.</text>
</comment>
<feature type="region of interest" description="Disordered" evidence="1">
    <location>
        <begin position="1"/>
        <end position="26"/>
    </location>
</feature>
<protein>
    <submittedName>
        <fullName evidence="2">Uncharacterized protein</fullName>
    </submittedName>
</protein>
<evidence type="ECO:0000313" key="2">
    <source>
        <dbReference type="EMBL" id="PLW32095.1"/>
    </source>
</evidence>
<evidence type="ECO:0000313" key="3">
    <source>
        <dbReference type="Proteomes" id="UP000235392"/>
    </source>
</evidence>
<reference evidence="2 3" key="1">
    <citation type="submission" date="2017-11" db="EMBL/GenBank/DDBJ databases">
        <title>De novo assembly and phasing of dikaryotic genomes from two isolates of Puccinia coronata f. sp. avenae, the causal agent of oat crown rust.</title>
        <authorList>
            <person name="Miller M.E."/>
            <person name="Zhang Y."/>
            <person name="Omidvar V."/>
            <person name="Sperschneider J."/>
            <person name="Schwessinger B."/>
            <person name="Raley C."/>
            <person name="Palmer J.M."/>
            <person name="Garnica D."/>
            <person name="Upadhyaya N."/>
            <person name="Rathjen J."/>
            <person name="Taylor J.M."/>
            <person name="Park R.F."/>
            <person name="Dodds P.N."/>
            <person name="Hirsch C.D."/>
            <person name="Kianian S.F."/>
            <person name="Figueroa M."/>
        </authorList>
    </citation>
    <scope>NUCLEOTIDE SEQUENCE [LARGE SCALE GENOMIC DNA]</scope>
    <source>
        <strain evidence="2">12SD80</strain>
    </source>
</reference>
<dbReference type="AlphaFoldDB" id="A0A2N5U2Y7"/>
<evidence type="ECO:0000256" key="1">
    <source>
        <dbReference type="SAM" id="MobiDB-lite"/>
    </source>
</evidence>
<dbReference type="EMBL" id="PGCI01000252">
    <property type="protein sequence ID" value="PLW32095.1"/>
    <property type="molecule type" value="Genomic_DNA"/>
</dbReference>
<gene>
    <name evidence="2" type="ORF">PCASD_16976</name>
</gene>
<accession>A0A2N5U2Y7</accession>
<feature type="region of interest" description="Disordered" evidence="1">
    <location>
        <begin position="59"/>
        <end position="89"/>
    </location>
</feature>
<feature type="compositionally biased region" description="Basic and acidic residues" evidence="1">
    <location>
        <begin position="1"/>
        <end position="12"/>
    </location>
</feature>
<organism evidence="2 3">
    <name type="scientific">Puccinia coronata f. sp. avenae</name>
    <dbReference type="NCBI Taxonomy" id="200324"/>
    <lineage>
        <taxon>Eukaryota</taxon>
        <taxon>Fungi</taxon>
        <taxon>Dikarya</taxon>
        <taxon>Basidiomycota</taxon>
        <taxon>Pucciniomycotina</taxon>
        <taxon>Pucciniomycetes</taxon>
        <taxon>Pucciniales</taxon>
        <taxon>Pucciniaceae</taxon>
        <taxon>Puccinia</taxon>
    </lineage>
</organism>